<dbReference type="KEGG" id="pgs:CPT03_04165"/>
<keyword evidence="1" id="KW-0229">DNA integration</keyword>
<feature type="active site" description="O-(5'-phospho-DNA)-serine intermediate" evidence="4 5">
    <location>
        <position position="11"/>
    </location>
</feature>
<keyword evidence="3" id="KW-0233">DNA recombination</keyword>
<dbReference type="AlphaFoldDB" id="A0A2D1U290"/>
<dbReference type="Gene3D" id="3.90.1750.20">
    <property type="entry name" value="Putative Large Serine Recombinase, Chain B, Domain 2"/>
    <property type="match status" value="1"/>
</dbReference>
<dbReference type="RefSeq" id="WP_099437661.1">
    <property type="nucleotide sequence ID" value="NZ_CP024091.1"/>
</dbReference>
<evidence type="ECO:0000256" key="3">
    <source>
        <dbReference type="ARBA" id="ARBA00023172"/>
    </source>
</evidence>
<organism evidence="8 9">
    <name type="scientific">Pedobacter ginsengisoli</name>
    <dbReference type="NCBI Taxonomy" id="363852"/>
    <lineage>
        <taxon>Bacteria</taxon>
        <taxon>Pseudomonadati</taxon>
        <taxon>Bacteroidota</taxon>
        <taxon>Sphingobacteriia</taxon>
        <taxon>Sphingobacteriales</taxon>
        <taxon>Sphingobacteriaceae</taxon>
        <taxon>Pedobacter</taxon>
    </lineage>
</organism>
<dbReference type="InterPro" id="IPR011109">
    <property type="entry name" value="DNA_bind_recombinase_dom"/>
</dbReference>
<name>A0A2D1U290_9SPHI</name>
<keyword evidence="9" id="KW-1185">Reference proteome</keyword>
<dbReference type="GO" id="GO:0003677">
    <property type="term" value="F:DNA binding"/>
    <property type="evidence" value="ECO:0007669"/>
    <property type="project" value="UniProtKB-KW"/>
</dbReference>
<dbReference type="GO" id="GO:0000150">
    <property type="term" value="F:DNA strand exchange activity"/>
    <property type="evidence" value="ECO:0007669"/>
    <property type="project" value="InterPro"/>
</dbReference>
<evidence type="ECO:0000256" key="2">
    <source>
        <dbReference type="ARBA" id="ARBA00023125"/>
    </source>
</evidence>
<evidence type="ECO:0000256" key="4">
    <source>
        <dbReference type="PIRSR" id="PIRSR606118-50"/>
    </source>
</evidence>
<dbReference type="InterPro" id="IPR038109">
    <property type="entry name" value="DNA_bind_recomb_sf"/>
</dbReference>
<dbReference type="InterPro" id="IPR006119">
    <property type="entry name" value="Resolv_N"/>
</dbReference>
<feature type="domain" description="Recombinase" evidence="7">
    <location>
        <begin position="159"/>
        <end position="268"/>
    </location>
</feature>
<evidence type="ECO:0000256" key="5">
    <source>
        <dbReference type="PROSITE-ProRule" id="PRU10137"/>
    </source>
</evidence>
<dbReference type="InterPro" id="IPR006118">
    <property type="entry name" value="Recombinase_CS"/>
</dbReference>
<dbReference type="Gene3D" id="3.40.50.1390">
    <property type="entry name" value="Resolvase, N-terminal catalytic domain"/>
    <property type="match status" value="1"/>
</dbReference>
<dbReference type="Pfam" id="PF13408">
    <property type="entry name" value="Zn_ribbon_recom"/>
    <property type="match status" value="1"/>
</dbReference>
<dbReference type="GO" id="GO:0015074">
    <property type="term" value="P:DNA integration"/>
    <property type="evidence" value="ECO:0007669"/>
    <property type="project" value="UniProtKB-KW"/>
</dbReference>
<feature type="domain" description="Resolvase/invertase-type recombinase catalytic" evidence="6">
    <location>
        <begin position="3"/>
        <end position="152"/>
    </location>
</feature>
<evidence type="ECO:0000313" key="8">
    <source>
        <dbReference type="EMBL" id="ATP55716.1"/>
    </source>
</evidence>
<dbReference type="PANTHER" id="PTHR30461:SF2">
    <property type="entry name" value="SERINE RECOMBINASE PINE-RELATED"/>
    <property type="match status" value="1"/>
</dbReference>
<dbReference type="PROSITE" id="PS51736">
    <property type="entry name" value="RECOMBINASES_3"/>
    <property type="match status" value="1"/>
</dbReference>
<evidence type="ECO:0000313" key="9">
    <source>
        <dbReference type="Proteomes" id="UP000223749"/>
    </source>
</evidence>
<dbReference type="InterPro" id="IPR036162">
    <property type="entry name" value="Resolvase-like_N_sf"/>
</dbReference>
<evidence type="ECO:0000259" key="7">
    <source>
        <dbReference type="PROSITE" id="PS51737"/>
    </source>
</evidence>
<dbReference type="CDD" id="cd00338">
    <property type="entry name" value="Ser_Recombinase"/>
    <property type="match status" value="1"/>
</dbReference>
<dbReference type="OrthoDB" id="9815006at2"/>
<dbReference type="SUPFAM" id="SSF53041">
    <property type="entry name" value="Resolvase-like"/>
    <property type="match status" value="1"/>
</dbReference>
<dbReference type="InterPro" id="IPR025827">
    <property type="entry name" value="Zn_ribbon_recom_dom"/>
</dbReference>
<dbReference type="PROSITE" id="PS51737">
    <property type="entry name" value="RECOMBINASE_DNA_BIND"/>
    <property type="match status" value="1"/>
</dbReference>
<dbReference type="PROSITE" id="PS00397">
    <property type="entry name" value="RECOMBINASES_1"/>
    <property type="match status" value="1"/>
</dbReference>
<evidence type="ECO:0000259" key="6">
    <source>
        <dbReference type="PROSITE" id="PS51736"/>
    </source>
</evidence>
<protein>
    <submittedName>
        <fullName evidence="8">Recombinase family protein</fullName>
    </submittedName>
</protein>
<reference evidence="8 9" key="1">
    <citation type="submission" date="2017-10" db="EMBL/GenBank/DDBJ databases">
        <title>Whole genome of Pedobacter ginsengisoli T01R-27 isolated from tomato rhizosphere.</title>
        <authorList>
            <person name="Weon H.-Y."/>
            <person name="Lee S.A."/>
            <person name="Sang M.K."/>
            <person name="Song J."/>
        </authorList>
    </citation>
    <scope>NUCLEOTIDE SEQUENCE [LARGE SCALE GENOMIC DNA]</scope>
    <source>
        <strain evidence="8 9">T01R-27</strain>
    </source>
</reference>
<dbReference type="SMART" id="SM00857">
    <property type="entry name" value="Resolvase"/>
    <property type="match status" value="1"/>
</dbReference>
<dbReference type="Pfam" id="PF07508">
    <property type="entry name" value="Recombinase"/>
    <property type="match status" value="1"/>
</dbReference>
<evidence type="ECO:0000256" key="1">
    <source>
        <dbReference type="ARBA" id="ARBA00022908"/>
    </source>
</evidence>
<gene>
    <name evidence="8" type="ORF">CPT03_04165</name>
</gene>
<dbReference type="Proteomes" id="UP000223749">
    <property type="component" value="Chromosome"/>
</dbReference>
<accession>A0A2D1U290</accession>
<proteinExistence type="predicted"/>
<dbReference type="EMBL" id="CP024091">
    <property type="protein sequence ID" value="ATP55716.1"/>
    <property type="molecule type" value="Genomic_DNA"/>
</dbReference>
<dbReference type="InterPro" id="IPR050639">
    <property type="entry name" value="SSR_resolvase"/>
</dbReference>
<dbReference type="Pfam" id="PF00239">
    <property type="entry name" value="Resolvase"/>
    <property type="match status" value="1"/>
</dbReference>
<dbReference type="PANTHER" id="PTHR30461">
    <property type="entry name" value="DNA-INVERTASE FROM LAMBDOID PROPHAGE"/>
    <property type="match status" value="1"/>
</dbReference>
<keyword evidence="2" id="KW-0238">DNA-binding</keyword>
<sequence>MLHAIIYIRVSTDEQAQKGYSQRSQEEKLNKYCKDNHVEIVQTVFEDHSAKNFERPAWTTMMKQLNINKSNRPQLILFTRWDRFSRNTANAYYMITQLQKLGIEPQATDQPLDMSVPGNKVLLAMYIVTAEVENDRRSLNIKQGINKAKKEGRYMGRAPIGYLNISLPDGTKTIIPREPEATLIKKVFEGFDENVSVRSYYKTALNTGLKCSLNAFFNILQNPVYCGKIRVPSLDGKTIVEVPGIHNPLISTELFDEVQSRIKRRDKKYIKQSANSELMFRGILSCPLCSKKMTGSGSKGRAKKYFYYHCSSSCGYRVRADQVNENLLSGICLLKPNVEYTPIFEDLIRKIYGKLYEQKSIDKTNINRALHKMMERVANARELLVKGTIDEEDYHSIKSDCENRIGILGTQLNDAYKLDVKQKQSLKKITKCFLKPAFIFRGTDNSIELKVASLFLNKDFVYSDPDFTSHLKDEVRIVYGSQCSNTKENFEEADIIKNISKEQQELISNIIKIELNKGNKISTQNATKVLSFLLKLAEICISIKIKIG</sequence>